<dbReference type="PROSITE" id="PS51257">
    <property type="entry name" value="PROKAR_LIPOPROTEIN"/>
    <property type="match status" value="1"/>
</dbReference>
<dbReference type="GO" id="GO:0005634">
    <property type="term" value="C:nucleus"/>
    <property type="evidence" value="ECO:0007669"/>
    <property type="project" value="TreeGrafter"/>
</dbReference>
<evidence type="ECO:0000256" key="2">
    <source>
        <dbReference type="ARBA" id="ARBA00023043"/>
    </source>
</evidence>
<proteinExistence type="predicted"/>
<keyword evidence="1" id="KW-0677">Repeat</keyword>
<evidence type="ECO:0000313" key="4">
    <source>
        <dbReference type="EMBL" id="PPR80623.1"/>
    </source>
</evidence>
<dbReference type="Proteomes" id="UP000239757">
    <property type="component" value="Unassembled WGS sequence"/>
</dbReference>
<dbReference type="Gene3D" id="1.25.40.20">
    <property type="entry name" value="Ankyrin repeat-containing domain"/>
    <property type="match status" value="1"/>
</dbReference>
<dbReference type="InterPro" id="IPR050776">
    <property type="entry name" value="Ank_Repeat/CDKN_Inhibitor"/>
</dbReference>
<dbReference type="PROSITE" id="PS50297">
    <property type="entry name" value="ANK_REP_REGION"/>
    <property type="match status" value="2"/>
</dbReference>
<dbReference type="EMBL" id="KZ671759">
    <property type="protein sequence ID" value="PPR80623.1"/>
    <property type="molecule type" value="Genomic_DNA"/>
</dbReference>
<evidence type="ECO:0000256" key="3">
    <source>
        <dbReference type="PROSITE-ProRule" id="PRU00023"/>
    </source>
</evidence>
<dbReference type="Pfam" id="PF12796">
    <property type="entry name" value="Ank_2"/>
    <property type="match status" value="1"/>
</dbReference>
<dbReference type="PANTHER" id="PTHR24201:SF16">
    <property type="entry name" value="ANKYRIN-1-LIKE-RELATED"/>
    <property type="match status" value="1"/>
</dbReference>
<feature type="repeat" description="ANK" evidence="3">
    <location>
        <begin position="41"/>
        <end position="73"/>
    </location>
</feature>
<feature type="repeat" description="ANK" evidence="3">
    <location>
        <begin position="4"/>
        <end position="29"/>
    </location>
</feature>
<protein>
    <submittedName>
        <fullName evidence="4">Uncharacterized protein</fullName>
    </submittedName>
</protein>
<dbReference type="OrthoDB" id="1717626at2759"/>
<evidence type="ECO:0000313" key="5">
    <source>
        <dbReference type="Proteomes" id="UP000239757"/>
    </source>
</evidence>
<reference evidence="4 5" key="1">
    <citation type="submission" date="2015-01" db="EMBL/GenBank/DDBJ databases">
        <title>Genome of allotetraploid Gossypium barbadense reveals genomic plasticity and fiber elongation in cotton evolution.</title>
        <authorList>
            <person name="Chen X."/>
            <person name="Liu X."/>
            <person name="Zhao B."/>
            <person name="Zheng H."/>
            <person name="Hu Y."/>
            <person name="Lu G."/>
            <person name="Yang C."/>
            <person name="Chen J."/>
            <person name="Shan C."/>
            <person name="Zhang L."/>
            <person name="Zhou Y."/>
            <person name="Wang L."/>
            <person name="Guo W."/>
            <person name="Bai Y."/>
            <person name="Ruan J."/>
            <person name="Shangguan X."/>
            <person name="Mao Y."/>
            <person name="Jiang J."/>
            <person name="Zhu Y."/>
            <person name="Lei J."/>
            <person name="Kang H."/>
            <person name="Chen S."/>
            <person name="He X."/>
            <person name="Wang R."/>
            <person name="Wang Y."/>
            <person name="Chen J."/>
            <person name="Wang L."/>
            <person name="Yu S."/>
            <person name="Wang B."/>
            <person name="Wei J."/>
            <person name="Song S."/>
            <person name="Lu X."/>
            <person name="Gao Z."/>
            <person name="Gu W."/>
            <person name="Deng X."/>
            <person name="Ma D."/>
            <person name="Wang S."/>
            <person name="Liang W."/>
            <person name="Fang L."/>
            <person name="Cai C."/>
            <person name="Zhu X."/>
            <person name="Zhou B."/>
            <person name="Zhang Y."/>
            <person name="Chen Z."/>
            <person name="Xu S."/>
            <person name="Zhu R."/>
            <person name="Wang S."/>
            <person name="Zhang T."/>
            <person name="Zhao G."/>
        </authorList>
    </citation>
    <scope>NUCLEOTIDE SEQUENCE [LARGE SCALE GENOMIC DNA]</scope>
    <source>
        <strain evidence="5">cv. Xinhai21</strain>
        <tissue evidence="4">Leaf</tissue>
    </source>
</reference>
<dbReference type="InterPro" id="IPR036770">
    <property type="entry name" value="Ankyrin_rpt-contain_sf"/>
</dbReference>
<dbReference type="PANTHER" id="PTHR24201">
    <property type="entry name" value="ANK_REP_REGION DOMAIN-CONTAINING PROTEIN"/>
    <property type="match status" value="1"/>
</dbReference>
<dbReference type="AlphaFoldDB" id="A0A2P5VP48"/>
<keyword evidence="2 3" id="KW-0040">ANK repeat</keyword>
<dbReference type="InterPro" id="IPR002110">
    <property type="entry name" value="Ankyrin_rpt"/>
</dbReference>
<evidence type="ECO:0000256" key="1">
    <source>
        <dbReference type="ARBA" id="ARBA00022737"/>
    </source>
</evidence>
<dbReference type="PROSITE" id="PS50088">
    <property type="entry name" value="ANK_REPEAT"/>
    <property type="match status" value="2"/>
</dbReference>
<sequence>MVGRGATPLHLAARRKQPECVHILLYNGALACASTGRYGFPGSTPLHLAARGGSLDCIRMLLAWGADRLQRDASGSPYAASRRLFTNGNAYTPLLAPKRGSTLCATSEAFTLQ</sequence>
<accession>A0A2P5VP48</accession>
<organism evidence="4 5">
    <name type="scientific">Gossypium barbadense</name>
    <name type="common">Sea Island cotton</name>
    <name type="synonym">Hibiscus barbadensis</name>
    <dbReference type="NCBI Taxonomy" id="3634"/>
    <lineage>
        <taxon>Eukaryota</taxon>
        <taxon>Viridiplantae</taxon>
        <taxon>Streptophyta</taxon>
        <taxon>Embryophyta</taxon>
        <taxon>Tracheophyta</taxon>
        <taxon>Spermatophyta</taxon>
        <taxon>Magnoliopsida</taxon>
        <taxon>eudicotyledons</taxon>
        <taxon>Gunneridae</taxon>
        <taxon>Pentapetalae</taxon>
        <taxon>rosids</taxon>
        <taxon>malvids</taxon>
        <taxon>Malvales</taxon>
        <taxon>Malvaceae</taxon>
        <taxon>Malvoideae</taxon>
        <taxon>Gossypium</taxon>
    </lineage>
</organism>
<name>A0A2P5VP48_GOSBA</name>
<dbReference type="SUPFAM" id="SSF48403">
    <property type="entry name" value="Ankyrin repeat"/>
    <property type="match status" value="1"/>
</dbReference>
<gene>
    <name evidence="4" type="ORF">GOBAR_AA40089</name>
</gene>
<dbReference type="SMART" id="SM00248">
    <property type="entry name" value="ANK"/>
    <property type="match status" value="2"/>
</dbReference>